<keyword evidence="1" id="KW-0175">Coiled coil</keyword>
<protein>
    <submittedName>
        <fullName evidence="3">Uncharacterized protein</fullName>
    </submittedName>
</protein>
<evidence type="ECO:0000313" key="3">
    <source>
        <dbReference type="EMBL" id="EFJ43421.1"/>
    </source>
</evidence>
<dbReference type="KEGG" id="vcn:VOLCADRAFT_96468"/>
<dbReference type="OrthoDB" id="548923at2759"/>
<accession>D8UA69</accession>
<proteinExistence type="predicted"/>
<dbReference type="RefSeq" id="XP_002955568.1">
    <property type="nucleotide sequence ID" value="XM_002955522.1"/>
</dbReference>
<feature type="coiled-coil region" evidence="1">
    <location>
        <begin position="291"/>
        <end position="325"/>
    </location>
</feature>
<dbReference type="STRING" id="3068.D8UA69"/>
<dbReference type="Proteomes" id="UP000001058">
    <property type="component" value="Unassembled WGS sequence"/>
</dbReference>
<evidence type="ECO:0000256" key="1">
    <source>
        <dbReference type="SAM" id="Coils"/>
    </source>
</evidence>
<keyword evidence="4" id="KW-1185">Reference proteome</keyword>
<evidence type="ECO:0000256" key="2">
    <source>
        <dbReference type="SAM" id="MobiDB-lite"/>
    </source>
</evidence>
<name>D8UA69_VOLCA</name>
<feature type="region of interest" description="Disordered" evidence="2">
    <location>
        <begin position="209"/>
        <end position="249"/>
    </location>
</feature>
<reference evidence="3 4" key="1">
    <citation type="journal article" date="2010" name="Science">
        <title>Genomic analysis of organismal complexity in the multicellular green alga Volvox carteri.</title>
        <authorList>
            <person name="Prochnik S.E."/>
            <person name="Umen J."/>
            <person name="Nedelcu A.M."/>
            <person name="Hallmann A."/>
            <person name="Miller S.M."/>
            <person name="Nishii I."/>
            <person name="Ferris P."/>
            <person name="Kuo A."/>
            <person name="Mitros T."/>
            <person name="Fritz-Laylin L.K."/>
            <person name="Hellsten U."/>
            <person name="Chapman J."/>
            <person name="Simakov O."/>
            <person name="Rensing S.A."/>
            <person name="Terry A."/>
            <person name="Pangilinan J."/>
            <person name="Kapitonov V."/>
            <person name="Jurka J."/>
            <person name="Salamov A."/>
            <person name="Shapiro H."/>
            <person name="Schmutz J."/>
            <person name="Grimwood J."/>
            <person name="Lindquist E."/>
            <person name="Lucas S."/>
            <person name="Grigoriev I.V."/>
            <person name="Schmitt R."/>
            <person name="Kirk D."/>
            <person name="Rokhsar D.S."/>
        </authorList>
    </citation>
    <scope>NUCLEOTIDE SEQUENCE [LARGE SCALE GENOMIC DNA]</scope>
    <source>
        <strain evidence="4">f. Nagariensis / Eve</strain>
    </source>
</reference>
<evidence type="ECO:0000313" key="4">
    <source>
        <dbReference type="Proteomes" id="UP000001058"/>
    </source>
</evidence>
<organism evidence="4">
    <name type="scientific">Volvox carteri f. nagariensis</name>
    <dbReference type="NCBI Taxonomy" id="3068"/>
    <lineage>
        <taxon>Eukaryota</taxon>
        <taxon>Viridiplantae</taxon>
        <taxon>Chlorophyta</taxon>
        <taxon>core chlorophytes</taxon>
        <taxon>Chlorophyceae</taxon>
        <taxon>CS clade</taxon>
        <taxon>Chlamydomonadales</taxon>
        <taxon>Volvocaceae</taxon>
        <taxon>Volvox</taxon>
    </lineage>
</organism>
<gene>
    <name evidence="3" type="ORF">VOLCADRAFT_96468</name>
</gene>
<dbReference type="AlphaFoldDB" id="D8UA69"/>
<sequence length="574" mass="59278">MMDAFNTLTDYGMQFEFQSYGQQFLASFAAGSPSPFLTPGPTDFTAAAAATTAVGGGAAGPFDLSSFSLPLTRGLDALGPPLEFGALLGRPLPTSGHPAGSISDIPSHGTVTSYIGTPPSAASAGVVAGNLAGAEGAGGGFSGGGRGVHVLSIPSLGQPSTLDKDLEMYQAYLNSHQQHQHTPQSYQLPNTCDGAGGTAGVRHHGSRHKTSIASASSGPAHVFSHGRASSSHHHHHHGIPVAHNHAGHTHVGKAVAATSGGGAAGCGARGAVGGLSASGKPTRSARAKAVFAALEAEVAGKLSELEALQHENATLTQRVEILEVAVERQSAVLSIMSSAAATMGRVAAVGSVTAAAAAAAAAPPPNGGAQNVYGNTRHRIMPYCAVLQEVSLALLATENSATNPEAEMRLVQLVASAWLRSSLVCIFQPLTQLRLKGLNLETNTYSEPSEQHWMEVIKFMTVSPQQIAEMDNLFHSYNLLHGSFRAELQDTQRELGALVGAQDQQADASRKMCSGEGLTLVLQQTALLKRVRNILQKTHLLYSSTIGVAAMRILKPKELEASSTTSSSSSSSSS</sequence>
<dbReference type="GeneID" id="9616795"/>
<dbReference type="InParanoid" id="D8UA69"/>
<dbReference type="EMBL" id="GL378373">
    <property type="protein sequence ID" value="EFJ43421.1"/>
    <property type="molecule type" value="Genomic_DNA"/>
</dbReference>